<evidence type="ECO:0000313" key="2">
    <source>
        <dbReference type="EMBL" id="RCI15307.1"/>
    </source>
</evidence>
<evidence type="ECO:0000313" key="3">
    <source>
        <dbReference type="Proteomes" id="UP000253664"/>
    </source>
</evidence>
<dbReference type="EMBL" id="LKCN02000003">
    <property type="protein sequence ID" value="RCI15307.1"/>
    <property type="molecule type" value="Genomic_DNA"/>
</dbReference>
<comment type="caution">
    <text evidence="2">The sequence shown here is derived from an EMBL/GenBank/DDBJ whole genome shotgun (WGS) entry which is preliminary data.</text>
</comment>
<protein>
    <submittedName>
        <fullName evidence="2">Uncharacterized protein</fullName>
    </submittedName>
</protein>
<dbReference type="OrthoDB" id="10354631at2759"/>
<reference evidence="2 3" key="1">
    <citation type="journal article" date="2015" name="BMC Genomics">
        <title>Insights from the genome of Ophiocordyceps polyrhachis-furcata to pathogenicity and host specificity in insect fungi.</title>
        <authorList>
            <person name="Wichadakul D."/>
            <person name="Kobmoo N."/>
            <person name="Ingsriswang S."/>
            <person name="Tangphatsornruang S."/>
            <person name="Chantasingh D."/>
            <person name="Luangsa-ard J.J."/>
            <person name="Eurwilaichitr L."/>
        </authorList>
    </citation>
    <scope>NUCLEOTIDE SEQUENCE [LARGE SCALE GENOMIC DNA]</scope>
    <source>
        <strain evidence="2 3">BCC 54312</strain>
    </source>
</reference>
<organism evidence="2 3">
    <name type="scientific">Ophiocordyceps polyrhachis-furcata BCC 54312</name>
    <dbReference type="NCBI Taxonomy" id="1330021"/>
    <lineage>
        <taxon>Eukaryota</taxon>
        <taxon>Fungi</taxon>
        <taxon>Dikarya</taxon>
        <taxon>Ascomycota</taxon>
        <taxon>Pezizomycotina</taxon>
        <taxon>Sordariomycetes</taxon>
        <taxon>Hypocreomycetidae</taxon>
        <taxon>Hypocreales</taxon>
        <taxon>Ophiocordycipitaceae</taxon>
        <taxon>Ophiocordyceps</taxon>
    </lineage>
</organism>
<feature type="transmembrane region" description="Helical" evidence="1">
    <location>
        <begin position="32"/>
        <end position="52"/>
    </location>
</feature>
<accession>A0A367LLP4</accession>
<gene>
    <name evidence="2" type="ORF">L249_6711</name>
</gene>
<keyword evidence="1" id="KW-0472">Membrane</keyword>
<proteinExistence type="predicted"/>
<dbReference type="Proteomes" id="UP000253664">
    <property type="component" value="Unassembled WGS sequence"/>
</dbReference>
<keyword evidence="1" id="KW-1133">Transmembrane helix</keyword>
<feature type="non-terminal residue" evidence="2">
    <location>
        <position position="187"/>
    </location>
</feature>
<name>A0A367LLP4_9HYPO</name>
<dbReference type="AlphaFoldDB" id="A0A367LLP4"/>
<keyword evidence="3" id="KW-1185">Reference proteome</keyword>
<sequence length="187" mass="20699">MGRQHHNNPAQLSLTEQLSKPKSLSSVKKNKMYVFVTAYIFGGFLATAKYAGAAFVQLCREENTGHCVGAWANSECTNIDFGGEVMLLLGRKSMTDMGLVEGVPFVSGYVAPTGYCKIHSEPDCEGLSAIMSYDIKQIFPFKPESMSCNLDLSVIRRRAVSLSWQSRKLRDSSDGTRSSCDCMYQHE</sequence>
<keyword evidence="1" id="KW-0812">Transmembrane</keyword>
<evidence type="ECO:0000256" key="1">
    <source>
        <dbReference type="SAM" id="Phobius"/>
    </source>
</evidence>